<dbReference type="PANTHER" id="PTHR43861">
    <property type="entry name" value="TRANS-ACONITATE 2-METHYLTRANSFERASE-RELATED"/>
    <property type="match status" value="1"/>
</dbReference>
<keyword evidence="3" id="KW-1185">Reference proteome</keyword>
<name>A0A1H0S4Q3_9BURK</name>
<accession>A0A1H0S4Q3</accession>
<dbReference type="PANTHER" id="PTHR43861:SF3">
    <property type="entry name" value="PUTATIVE (AFU_ORTHOLOGUE AFUA_2G14390)-RELATED"/>
    <property type="match status" value="1"/>
</dbReference>
<dbReference type="SUPFAM" id="SSF53335">
    <property type="entry name" value="S-adenosyl-L-methionine-dependent methyltransferases"/>
    <property type="match status" value="1"/>
</dbReference>
<dbReference type="Pfam" id="PF13489">
    <property type="entry name" value="Methyltransf_23"/>
    <property type="match status" value="1"/>
</dbReference>
<reference evidence="3" key="1">
    <citation type="submission" date="2016-10" db="EMBL/GenBank/DDBJ databases">
        <authorList>
            <person name="Varghese N."/>
            <person name="Submissions S."/>
        </authorList>
    </citation>
    <scope>NUCLEOTIDE SEQUENCE [LARGE SCALE GENOMIC DNA]</scope>
    <source>
        <strain evidence="3">DSM 17101</strain>
    </source>
</reference>
<gene>
    <name evidence="2" type="ORF">SAMN04489708_11194</name>
</gene>
<sequence length="312" mass="34254">MKIAELLSLMRLRSRMRLRPCPVCGSAASRELLRYDRYLLPGRIRECEGCGMIYYGNMLPPQELEDFYVSLYGALMGFEASERQVAVYRHEARLRVQLMAGHLGPLDDVLEIGSGYGYFLDACRQAGATRLRGIEPSAAGARHASCVLGLQDAVVHAPLLGAGRPPIVPRIVAMFHVLEHLADPGAALALLADWLPDGGHLVVEVPDTAGDWSSLGIANFHLSHASYFREETLAALLHRHGFRPGRVDREAGGIYPGNLRVFAVRDSRLAVAVPDARPPSLAGHVARLARPWSLKNGYPRMAARLVRSLARR</sequence>
<evidence type="ECO:0000313" key="3">
    <source>
        <dbReference type="Proteomes" id="UP000199317"/>
    </source>
</evidence>
<dbReference type="Gene3D" id="3.40.50.150">
    <property type="entry name" value="Vaccinia Virus protein VP39"/>
    <property type="match status" value="1"/>
</dbReference>
<dbReference type="InterPro" id="IPR029063">
    <property type="entry name" value="SAM-dependent_MTases_sf"/>
</dbReference>
<dbReference type="GO" id="GO:0008168">
    <property type="term" value="F:methyltransferase activity"/>
    <property type="evidence" value="ECO:0007669"/>
    <property type="project" value="UniProtKB-KW"/>
</dbReference>
<evidence type="ECO:0000256" key="1">
    <source>
        <dbReference type="ARBA" id="ARBA00022679"/>
    </source>
</evidence>
<organism evidence="2 3">
    <name type="scientific">Paracidovorax cattleyae</name>
    <dbReference type="NCBI Taxonomy" id="80868"/>
    <lineage>
        <taxon>Bacteria</taxon>
        <taxon>Pseudomonadati</taxon>
        <taxon>Pseudomonadota</taxon>
        <taxon>Betaproteobacteria</taxon>
        <taxon>Burkholderiales</taxon>
        <taxon>Comamonadaceae</taxon>
        <taxon>Paracidovorax</taxon>
    </lineage>
</organism>
<dbReference type="GO" id="GO:0032259">
    <property type="term" value="P:methylation"/>
    <property type="evidence" value="ECO:0007669"/>
    <property type="project" value="UniProtKB-KW"/>
</dbReference>
<proteinExistence type="predicted"/>
<dbReference type="Proteomes" id="UP000199317">
    <property type="component" value="Unassembled WGS sequence"/>
</dbReference>
<protein>
    <submittedName>
        <fullName evidence="2">Methyltransferase domain-containing protein</fullName>
    </submittedName>
</protein>
<keyword evidence="2" id="KW-0489">Methyltransferase</keyword>
<evidence type="ECO:0000313" key="2">
    <source>
        <dbReference type="EMBL" id="SDP36216.1"/>
    </source>
</evidence>
<dbReference type="AlphaFoldDB" id="A0A1H0S4Q3"/>
<keyword evidence="1 2" id="KW-0808">Transferase</keyword>
<dbReference type="EMBL" id="FNJL01000011">
    <property type="protein sequence ID" value="SDP36216.1"/>
    <property type="molecule type" value="Genomic_DNA"/>
</dbReference>